<evidence type="ECO:0000313" key="3">
    <source>
        <dbReference type="Proteomes" id="UP000006135"/>
    </source>
</evidence>
<keyword evidence="3" id="KW-1185">Reference proteome</keyword>
<dbReference type="Proteomes" id="UP000006135">
    <property type="component" value="Chromosome"/>
</dbReference>
<reference evidence="2 3" key="1">
    <citation type="journal article" date="2011" name="J. Genet. Genomics">
        <title>Unraveling the Acidithiobacillus caldus complete genome and its central metabolisms for carbon assimilation.</title>
        <authorList>
            <person name="You X.Y."/>
            <person name="Guo X."/>
            <person name="Zheng H.J."/>
            <person name="Zhang M.J."/>
            <person name="Liu L.J."/>
            <person name="Zhu Y.Q."/>
            <person name="Zhu B."/>
            <person name="Wang S.Y."/>
            <person name="Zhao G.P."/>
            <person name="Poetsch A."/>
            <person name="Jiang C.Y."/>
            <person name="Liu S.J."/>
        </authorList>
    </citation>
    <scope>NUCLEOTIDE SEQUENCE [LARGE SCALE GENOMIC DNA]</scope>
    <source>
        <strain evidence="2 3">SM-1</strain>
    </source>
</reference>
<evidence type="ECO:0008006" key="4">
    <source>
        <dbReference type="Google" id="ProtNLM"/>
    </source>
</evidence>
<dbReference type="RefSeq" id="WP_014002331.1">
    <property type="nucleotide sequence ID" value="NC_015850.1"/>
</dbReference>
<dbReference type="STRING" id="990288.Atc_0509"/>
<proteinExistence type="predicted"/>
<evidence type="ECO:0000256" key="1">
    <source>
        <dbReference type="SAM" id="SignalP"/>
    </source>
</evidence>
<keyword evidence="1" id="KW-0732">Signal</keyword>
<dbReference type="HOGENOM" id="CLU_1976714_0_0_6"/>
<accession>F9ZSB1</accession>
<organism evidence="2 3">
    <name type="scientific">Acidithiobacillus caldus (strain SM-1)</name>
    <dbReference type="NCBI Taxonomy" id="990288"/>
    <lineage>
        <taxon>Bacteria</taxon>
        <taxon>Pseudomonadati</taxon>
        <taxon>Pseudomonadota</taxon>
        <taxon>Acidithiobacillia</taxon>
        <taxon>Acidithiobacillales</taxon>
        <taxon>Acidithiobacillaceae</taxon>
        <taxon>Acidithiobacillus</taxon>
    </lineage>
</organism>
<gene>
    <name evidence="2" type="ordered locus">Atc_0509</name>
</gene>
<dbReference type="KEGG" id="acu:Atc_0509"/>
<feature type="chain" id="PRO_5003392270" description="Adhesin" evidence="1">
    <location>
        <begin position="24"/>
        <end position="126"/>
    </location>
</feature>
<dbReference type="EMBL" id="CP002573">
    <property type="protein sequence ID" value="AEK57159.1"/>
    <property type="molecule type" value="Genomic_DNA"/>
</dbReference>
<feature type="signal peptide" evidence="1">
    <location>
        <begin position="1"/>
        <end position="23"/>
    </location>
</feature>
<dbReference type="GeneID" id="92930542"/>
<evidence type="ECO:0000313" key="2">
    <source>
        <dbReference type="EMBL" id="AEK57159.1"/>
    </source>
</evidence>
<name>F9ZSB1_ACICS</name>
<protein>
    <recommendedName>
        <fullName evidence="4">Adhesin</fullName>
    </recommendedName>
</protein>
<sequence length="126" mass="12592">MKIKLSPIAVAVAALCLSPLAVAGAYVNGSQTAKDQIAVAGYNAPNNAKVNGKTMEGASGNIGANVASGLLNQQANTVAIASNTNIDDVADSSAEINTGQDSSYRLGLQGLTGQNKATGLFVRLSG</sequence>
<dbReference type="AlphaFoldDB" id="F9ZSB1"/>